<gene>
    <name evidence="1" type="ORF">K788_0002390</name>
</gene>
<evidence type="ECO:0000313" key="2">
    <source>
        <dbReference type="Proteomes" id="UP000019146"/>
    </source>
</evidence>
<proteinExistence type="predicted"/>
<dbReference type="AlphaFoldDB" id="A0A0P0R9S8"/>
<name>A0A0P0R9S8_9BURK</name>
<accession>A0A0P0R9S8</accession>
<reference evidence="1 2" key="1">
    <citation type="journal article" date="2014" name="Genome Announc.">
        <title>Draft Genome Sequence of the Haloacid-Degrading Burkholderia caribensis Strain MBA4.</title>
        <authorList>
            <person name="Pan Y."/>
            <person name="Kong K.F."/>
            <person name="Tsang J.S."/>
        </authorList>
    </citation>
    <scope>NUCLEOTIDE SEQUENCE [LARGE SCALE GENOMIC DNA]</scope>
    <source>
        <strain evidence="1 2">MBA4</strain>
    </source>
</reference>
<evidence type="ECO:0000313" key="1">
    <source>
        <dbReference type="EMBL" id="ALL64886.1"/>
    </source>
</evidence>
<protein>
    <submittedName>
        <fullName evidence="1">Uncharacterized protein</fullName>
    </submittedName>
</protein>
<sequence length="40" mass="4228">MPAAGMRNIGAMEVGPEGDRIDAVHARLRSVVQFSSSKSV</sequence>
<dbReference type="KEGG" id="bcai:K788_0002390"/>
<dbReference type="Proteomes" id="UP000019146">
    <property type="component" value="Chromosome 1"/>
</dbReference>
<organism evidence="1 2">
    <name type="scientific">Paraburkholderia caribensis MBA4</name>
    <dbReference type="NCBI Taxonomy" id="1323664"/>
    <lineage>
        <taxon>Bacteria</taxon>
        <taxon>Pseudomonadati</taxon>
        <taxon>Pseudomonadota</taxon>
        <taxon>Betaproteobacteria</taxon>
        <taxon>Burkholderiales</taxon>
        <taxon>Burkholderiaceae</taxon>
        <taxon>Paraburkholderia</taxon>
    </lineage>
</organism>
<dbReference type="EMBL" id="CP012746">
    <property type="protein sequence ID" value="ALL64886.1"/>
    <property type="molecule type" value="Genomic_DNA"/>
</dbReference>